<sequence length="63" mass="6989">MGDLSNLRRPSNLQFPSHDPLRAFAVEVLSLRNQALMDRTGQQGLALLPDRIAEVITGHAHRS</sequence>
<dbReference type="AlphaFoldDB" id="A2CBA3"/>
<dbReference type="RefSeq" id="WP_011826642.1">
    <property type="nucleotide sequence ID" value="NC_008820.1"/>
</dbReference>
<protein>
    <submittedName>
        <fullName evidence="1">Uncharacterized protein</fullName>
    </submittedName>
</protein>
<dbReference type="KEGG" id="pmf:P9303_20211"/>
<organism evidence="1 2">
    <name type="scientific">Prochlorococcus marinus (strain MIT 9303)</name>
    <dbReference type="NCBI Taxonomy" id="59922"/>
    <lineage>
        <taxon>Bacteria</taxon>
        <taxon>Bacillati</taxon>
        <taxon>Cyanobacteriota</taxon>
        <taxon>Cyanophyceae</taxon>
        <taxon>Synechococcales</taxon>
        <taxon>Prochlorococcaceae</taxon>
        <taxon>Prochlorococcus</taxon>
    </lineage>
</organism>
<dbReference type="HOGENOM" id="CLU_2882325_0_0_3"/>
<name>A2CBA3_PROM3</name>
<accession>A2CBA3</accession>
<dbReference type="EMBL" id="CP000554">
    <property type="protein sequence ID" value="ABM78763.1"/>
    <property type="molecule type" value="Genomic_DNA"/>
</dbReference>
<reference evidence="1 2" key="1">
    <citation type="journal article" date="2007" name="PLoS Genet.">
        <title>Patterns and implications of gene gain and loss in the evolution of Prochlorococcus.</title>
        <authorList>
            <person name="Kettler G.C."/>
            <person name="Martiny A.C."/>
            <person name="Huang K."/>
            <person name="Zucker J."/>
            <person name="Coleman M.L."/>
            <person name="Rodrigue S."/>
            <person name="Chen F."/>
            <person name="Lapidus A."/>
            <person name="Ferriera S."/>
            <person name="Johnson J."/>
            <person name="Steglich C."/>
            <person name="Church G.M."/>
            <person name="Richardson P."/>
            <person name="Chisholm S.W."/>
        </authorList>
    </citation>
    <scope>NUCLEOTIDE SEQUENCE [LARGE SCALE GENOMIC DNA]</scope>
    <source>
        <strain evidence="1 2">MIT 9303</strain>
    </source>
</reference>
<evidence type="ECO:0000313" key="1">
    <source>
        <dbReference type="EMBL" id="ABM78763.1"/>
    </source>
</evidence>
<proteinExistence type="predicted"/>
<evidence type="ECO:0000313" key="2">
    <source>
        <dbReference type="Proteomes" id="UP000002274"/>
    </source>
</evidence>
<gene>
    <name evidence="1" type="ordered locus">P9303_20211</name>
</gene>
<dbReference type="Proteomes" id="UP000002274">
    <property type="component" value="Chromosome"/>
</dbReference>
<dbReference type="STRING" id="59922.P9303_20211"/>